<evidence type="ECO:0000313" key="1">
    <source>
        <dbReference type="EMBL" id="CAN71617.1"/>
    </source>
</evidence>
<proteinExistence type="predicted"/>
<organism evidence="1">
    <name type="scientific">Vitis vinifera</name>
    <name type="common">Grape</name>
    <dbReference type="NCBI Taxonomy" id="29760"/>
    <lineage>
        <taxon>Eukaryota</taxon>
        <taxon>Viridiplantae</taxon>
        <taxon>Streptophyta</taxon>
        <taxon>Embryophyta</taxon>
        <taxon>Tracheophyta</taxon>
        <taxon>Spermatophyta</taxon>
        <taxon>Magnoliopsida</taxon>
        <taxon>eudicotyledons</taxon>
        <taxon>Gunneridae</taxon>
        <taxon>Pentapetalae</taxon>
        <taxon>rosids</taxon>
        <taxon>Vitales</taxon>
        <taxon>Vitaceae</taxon>
        <taxon>Viteae</taxon>
        <taxon>Vitis</taxon>
    </lineage>
</organism>
<accession>A5ASU4</accession>
<gene>
    <name evidence="1" type="ORF">VITISV_005936</name>
</gene>
<protein>
    <submittedName>
        <fullName evidence="1">Uncharacterized protein</fullName>
    </submittedName>
</protein>
<dbReference type="AlphaFoldDB" id="A5ASU4"/>
<dbReference type="EMBL" id="AM434246">
    <property type="protein sequence ID" value="CAN71617.1"/>
    <property type="molecule type" value="Genomic_DNA"/>
</dbReference>
<reference evidence="1" key="1">
    <citation type="journal article" date="2007" name="PLoS ONE">
        <title>The first genome sequence of an elite grapevine cultivar (Pinot noir Vitis vinifera L.): coping with a highly heterozygous genome.</title>
        <authorList>
            <person name="Velasco R."/>
            <person name="Zharkikh A."/>
            <person name="Troggio M."/>
            <person name="Cartwright D.A."/>
            <person name="Cestaro A."/>
            <person name="Pruss D."/>
            <person name="Pindo M."/>
            <person name="FitzGerald L.M."/>
            <person name="Vezzulli S."/>
            <person name="Reid J."/>
            <person name="Malacarne G."/>
            <person name="Iliev D."/>
            <person name="Coppola G."/>
            <person name="Wardell B."/>
            <person name="Micheletti D."/>
            <person name="Macalma T."/>
            <person name="Facci M."/>
            <person name="Mitchell J.T."/>
            <person name="Perazzolli M."/>
            <person name="Eldredge G."/>
            <person name="Gatto P."/>
            <person name="Oyzerski R."/>
            <person name="Moretto M."/>
            <person name="Gutin N."/>
            <person name="Stefanini M."/>
            <person name="Chen Y."/>
            <person name="Segala C."/>
            <person name="Davenport C."/>
            <person name="Dematte L."/>
            <person name="Mraz A."/>
            <person name="Battilana J."/>
            <person name="Stormo K."/>
            <person name="Costa F."/>
            <person name="Tao Q."/>
            <person name="Si-Ammour A."/>
            <person name="Harkins T."/>
            <person name="Lackey A."/>
            <person name="Perbost C."/>
            <person name="Taillon B."/>
            <person name="Stella A."/>
            <person name="Solovyev V."/>
            <person name="Fawcett J.A."/>
            <person name="Sterck L."/>
            <person name="Vandepoele K."/>
            <person name="Grando S.M."/>
            <person name="Toppo S."/>
            <person name="Moser C."/>
            <person name="Lanchbury J."/>
            <person name="Bogden R."/>
            <person name="Skolnick M."/>
            <person name="Sgaramella V."/>
            <person name="Bhatnagar S.K."/>
            <person name="Fontana P."/>
            <person name="Gutin A."/>
            <person name="Van de Peer Y."/>
            <person name="Salamini F."/>
            <person name="Viola R."/>
        </authorList>
    </citation>
    <scope>NUCLEOTIDE SEQUENCE</scope>
</reference>
<sequence>METEERCRLKWAKLLNKSSGRKVPTRLLVVERDAVLVVRLWEFPPQLWMSVSKRNYKSQMIGITRRDARAQLGEWRGKKGGVMRVPFVGDTSSSLELFNNFLLKAAEQGSARWVLGVNEALLAKAIGFKGRPTLSTPSSSPVGPPTVIDGSTDGRLLDLIGSEEKGPSGTCWWVGMRILKSTKPWRLVACHRGRSLALQVFLDLSTKKAIGGGRKANEVYHHIGPPLAPIALHTSISSTQ</sequence>
<name>A5ASU4_VITVI</name>